<evidence type="ECO:0000256" key="1">
    <source>
        <dbReference type="SAM" id="MobiDB-lite"/>
    </source>
</evidence>
<accession>X1LZ29</accession>
<dbReference type="EMBL" id="BARV01001715">
    <property type="protein sequence ID" value="GAH99383.1"/>
    <property type="molecule type" value="Genomic_DNA"/>
</dbReference>
<feature type="compositionally biased region" description="Basic and acidic residues" evidence="1">
    <location>
        <begin position="59"/>
        <end position="77"/>
    </location>
</feature>
<evidence type="ECO:0000313" key="2">
    <source>
        <dbReference type="EMBL" id="GAH99383.1"/>
    </source>
</evidence>
<feature type="region of interest" description="Disordered" evidence="1">
    <location>
        <begin position="55"/>
        <end position="77"/>
    </location>
</feature>
<name>X1LZ29_9ZZZZ</name>
<protein>
    <submittedName>
        <fullName evidence="2">Uncharacterized protein</fullName>
    </submittedName>
</protein>
<dbReference type="AlphaFoldDB" id="X1LZ29"/>
<sequence length="77" mass="9020">MAYKSKFLMKSRVDEYFSKLGIRRAGDVKDDVIKWLDKQVEANIQQIIDILPKKSKGKSKGDLKRKTIMKDDMKQLM</sequence>
<proteinExistence type="predicted"/>
<reference evidence="2" key="1">
    <citation type="journal article" date="2014" name="Front. Microbiol.">
        <title>High frequency of phylogenetically diverse reductive dehalogenase-homologous genes in deep subseafloor sedimentary metagenomes.</title>
        <authorList>
            <person name="Kawai M."/>
            <person name="Futagami T."/>
            <person name="Toyoda A."/>
            <person name="Takaki Y."/>
            <person name="Nishi S."/>
            <person name="Hori S."/>
            <person name="Arai W."/>
            <person name="Tsubouchi T."/>
            <person name="Morono Y."/>
            <person name="Uchiyama I."/>
            <person name="Ito T."/>
            <person name="Fujiyama A."/>
            <person name="Inagaki F."/>
            <person name="Takami H."/>
        </authorList>
    </citation>
    <scope>NUCLEOTIDE SEQUENCE</scope>
    <source>
        <strain evidence="2">Expedition CK06-06</strain>
    </source>
</reference>
<comment type="caution">
    <text evidence="2">The sequence shown here is derived from an EMBL/GenBank/DDBJ whole genome shotgun (WGS) entry which is preliminary data.</text>
</comment>
<organism evidence="2">
    <name type="scientific">marine sediment metagenome</name>
    <dbReference type="NCBI Taxonomy" id="412755"/>
    <lineage>
        <taxon>unclassified sequences</taxon>
        <taxon>metagenomes</taxon>
        <taxon>ecological metagenomes</taxon>
    </lineage>
</organism>
<gene>
    <name evidence="2" type="ORF">S06H3_04796</name>
</gene>